<sequence length="234" mass="26059">MKAAVEVGALTGLPMFPSVPAAAQTITPLIPIILLPNRPPRFQLRCFMILPGLCQMFQPITVRSRGLARRAADTSRNFTRIVLKREEEMKRIRRYRSVFWGVSLLSMIFLSACTSTGSLGLISNSETETDLGPHDSHRFHRVGTEITGTACRHFILGIIPWGDSDIETAVRHALHAHPSLKADGLVHVTTETSLYGFFPLYDIYTLTCTTVKGIPIRFDHSPMGNTKKVDQTKN</sequence>
<name>Q58KC9_9BACT</name>
<keyword evidence="1" id="KW-0812">Transmembrane</keyword>
<reference evidence="2" key="1">
    <citation type="journal article" date="2005" name="Appl. Environ. Microbiol.">
        <title>Isolation, Sequence Analysis, and Comparison of Two Plasmids (28 and 29 Kilobases) from the Biomining Bacterium Leptospirillum ferrooxidans ATCC 49879.</title>
        <authorList>
            <person name="Coram N.J."/>
            <person name="van Zyl L.J."/>
            <person name="Rawlings D.E."/>
        </authorList>
    </citation>
    <scope>NUCLEOTIDE SEQUENCE</scope>
    <source>
        <strain evidence="2">ATCC 49879</strain>
        <plasmid evidence="2">p49879.2</plasmid>
    </source>
</reference>
<proteinExistence type="predicted"/>
<accession>Q58KC9</accession>
<protein>
    <submittedName>
        <fullName evidence="2">ORF234</fullName>
    </submittedName>
</protein>
<organism evidence="2">
    <name type="scientific">Leptospirillum ferrooxidans</name>
    <dbReference type="NCBI Taxonomy" id="180"/>
    <lineage>
        <taxon>Bacteria</taxon>
        <taxon>Pseudomonadati</taxon>
        <taxon>Nitrospirota</taxon>
        <taxon>Nitrospiria</taxon>
        <taxon>Nitrospirales</taxon>
        <taxon>Nitrospiraceae</taxon>
        <taxon>Leptospirillum</taxon>
    </lineage>
</organism>
<keyword evidence="1" id="KW-1133">Transmembrane helix</keyword>
<gene>
    <name evidence="2" type="primary">ORF234</name>
</gene>
<evidence type="ECO:0000256" key="1">
    <source>
        <dbReference type="SAM" id="Phobius"/>
    </source>
</evidence>
<dbReference type="EMBL" id="AY941099">
    <property type="protein sequence ID" value="AAX38529.1"/>
    <property type="molecule type" value="Genomic_DNA"/>
</dbReference>
<keyword evidence="2" id="KW-0614">Plasmid</keyword>
<evidence type="ECO:0000313" key="2">
    <source>
        <dbReference type="EMBL" id="AAX38529.1"/>
    </source>
</evidence>
<dbReference type="AlphaFoldDB" id="Q58KC9"/>
<geneLocation type="plasmid" evidence="2">
    <name>p49879.2</name>
</geneLocation>
<feature type="transmembrane region" description="Helical" evidence="1">
    <location>
        <begin position="98"/>
        <end position="122"/>
    </location>
</feature>
<keyword evidence="1" id="KW-0472">Membrane</keyword>